<organism evidence="1 2">
    <name type="scientific">Cercophora scortea</name>
    <dbReference type="NCBI Taxonomy" id="314031"/>
    <lineage>
        <taxon>Eukaryota</taxon>
        <taxon>Fungi</taxon>
        <taxon>Dikarya</taxon>
        <taxon>Ascomycota</taxon>
        <taxon>Pezizomycotina</taxon>
        <taxon>Sordariomycetes</taxon>
        <taxon>Sordariomycetidae</taxon>
        <taxon>Sordariales</taxon>
        <taxon>Lasiosphaeriaceae</taxon>
        <taxon>Cercophora</taxon>
    </lineage>
</organism>
<reference evidence="1" key="1">
    <citation type="journal article" date="2023" name="Mol. Phylogenet. Evol.">
        <title>Genome-scale phylogeny and comparative genomics of the fungal order Sordariales.</title>
        <authorList>
            <person name="Hensen N."/>
            <person name="Bonometti L."/>
            <person name="Westerberg I."/>
            <person name="Brannstrom I.O."/>
            <person name="Guillou S."/>
            <person name="Cros-Aarteil S."/>
            <person name="Calhoun S."/>
            <person name="Haridas S."/>
            <person name="Kuo A."/>
            <person name="Mondo S."/>
            <person name="Pangilinan J."/>
            <person name="Riley R."/>
            <person name="LaButti K."/>
            <person name="Andreopoulos B."/>
            <person name="Lipzen A."/>
            <person name="Chen C."/>
            <person name="Yan M."/>
            <person name="Daum C."/>
            <person name="Ng V."/>
            <person name="Clum A."/>
            <person name="Steindorff A."/>
            <person name="Ohm R.A."/>
            <person name="Martin F."/>
            <person name="Silar P."/>
            <person name="Natvig D.O."/>
            <person name="Lalanne C."/>
            <person name="Gautier V."/>
            <person name="Ament-Velasquez S.L."/>
            <person name="Kruys A."/>
            <person name="Hutchinson M.I."/>
            <person name="Powell A.J."/>
            <person name="Barry K."/>
            <person name="Miller A.N."/>
            <person name="Grigoriev I.V."/>
            <person name="Debuchy R."/>
            <person name="Gladieux P."/>
            <person name="Hiltunen Thoren M."/>
            <person name="Johannesson H."/>
        </authorList>
    </citation>
    <scope>NUCLEOTIDE SEQUENCE</scope>
    <source>
        <strain evidence="1">SMH4131-1</strain>
    </source>
</reference>
<reference evidence="1" key="2">
    <citation type="submission" date="2023-06" db="EMBL/GenBank/DDBJ databases">
        <authorList>
            <consortium name="Lawrence Berkeley National Laboratory"/>
            <person name="Haridas S."/>
            <person name="Hensen N."/>
            <person name="Bonometti L."/>
            <person name="Westerberg I."/>
            <person name="Brannstrom I.O."/>
            <person name="Guillou S."/>
            <person name="Cros-Aarteil S."/>
            <person name="Calhoun S."/>
            <person name="Kuo A."/>
            <person name="Mondo S."/>
            <person name="Pangilinan J."/>
            <person name="Riley R."/>
            <person name="Labutti K."/>
            <person name="Andreopoulos B."/>
            <person name="Lipzen A."/>
            <person name="Chen C."/>
            <person name="Yanf M."/>
            <person name="Daum C."/>
            <person name="Ng V."/>
            <person name="Clum A."/>
            <person name="Steindorff A."/>
            <person name="Ohm R."/>
            <person name="Martin F."/>
            <person name="Silar P."/>
            <person name="Natvig D."/>
            <person name="Lalanne C."/>
            <person name="Gautier V."/>
            <person name="Ament-Velasquez S.L."/>
            <person name="Kruys A."/>
            <person name="Hutchinson M.I."/>
            <person name="Powell A.J."/>
            <person name="Barry K."/>
            <person name="Miller A.N."/>
            <person name="Grigoriev I.V."/>
            <person name="Debuchy R."/>
            <person name="Gladieux P."/>
            <person name="Thoren M.H."/>
            <person name="Johannesson H."/>
        </authorList>
    </citation>
    <scope>NUCLEOTIDE SEQUENCE</scope>
    <source>
        <strain evidence="1">SMH4131-1</strain>
    </source>
</reference>
<gene>
    <name evidence="1" type="ORF">B0T19DRAFT_409044</name>
</gene>
<name>A0AAE0MM98_9PEZI</name>
<comment type="caution">
    <text evidence="1">The sequence shown here is derived from an EMBL/GenBank/DDBJ whole genome shotgun (WGS) entry which is preliminary data.</text>
</comment>
<dbReference type="AlphaFoldDB" id="A0AAE0MM98"/>
<evidence type="ECO:0000313" key="2">
    <source>
        <dbReference type="Proteomes" id="UP001286456"/>
    </source>
</evidence>
<accession>A0AAE0MM98</accession>
<keyword evidence="2" id="KW-1185">Reference proteome</keyword>
<dbReference type="Proteomes" id="UP001286456">
    <property type="component" value="Unassembled WGS sequence"/>
</dbReference>
<protein>
    <submittedName>
        <fullName evidence="1">Uncharacterized protein</fullName>
    </submittedName>
</protein>
<dbReference type="EMBL" id="JAUEPO010000001">
    <property type="protein sequence ID" value="KAK3336274.1"/>
    <property type="molecule type" value="Genomic_DNA"/>
</dbReference>
<proteinExistence type="predicted"/>
<evidence type="ECO:0000313" key="1">
    <source>
        <dbReference type="EMBL" id="KAK3336274.1"/>
    </source>
</evidence>
<sequence length="79" mass="8644">MVDFFFFLSAALTRVRSNTKTPSHTYSRSGVPWLQRALRRTDGLATSWPGQGGMALFTPLNGYLLGYPLPRQAPPGAAC</sequence>